<feature type="compositionally biased region" description="Basic and acidic residues" evidence="1">
    <location>
        <begin position="56"/>
        <end position="66"/>
    </location>
</feature>
<sequence>MISNLTEEAITGRSSPLPSTSTSDSTSTSRSTTTSSPSLSFAASLPNKPNKRKSLPHPDLRDTRHKTELKKKLLQAIIGLNQLEHTDKSLAGQLKNPASNRLKIQQIRRATRNKIKETQKCYEELRNEILWIDRRMKSISQDGEAEKIEEIRKRKKAG</sequence>
<organism evidence="2 3">
    <name type="scientific">Parasitella parasitica</name>
    <dbReference type="NCBI Taxonomy" id="35722"/>
    <lineage>
        <taxon>Eukaryota</taxon>
        <taxon>Fungi</taxon>
        <taxon>Fungi incertae sedis</taxon>
        <taxon>Mucoromycota</taxon>
        <taxon>Mucoromycotina</taxon>
        <taxon>Mucoromycetes</taxon>
        <taxon>Mucorales</taxon>
        <taxon>Mucorineae</taxon>
        <taxon>Mucoraceae</taxon>
        <taxon>Parasitella</taxon>
    </lineage>
</organism>
<evidence type="ECO:0000256" key="1">
    <source>
        <dbReference type="SAM" id="MobiDB-lite"/>
    </source>
</evidence>
<evidence type="ECO:0000313" key="3">
    <source>
        <dbReference type="Proteomes" id="UP000054107"/>
    </source>
</evidence>
<feature type="region of interest" description="Disordered" evidence="1">
    <location>
        <begin position="1"/>
        <end position="68"/>
    </location>
</feature>
<protein>
    <submittedName>
        <fullName evidence="2">Uncharacterized protein</fullName>
    </submittedName>
</protein>
<proteinExistence type="predicted"/>
<accession>A0A0B7N342</accession>
<evidence type="ECO:0000313" key="2">
    <source>
        <dbReference type="EMBL" id="CEP09489.1"/>
    </source>
</evidence>
<keyword evidence="3" id="KW-1185">Reference proteome</keyword>
<reference evidence="2 3" key="1">
    <citation type="submission" date="2014-09" db="EMBL/GenBank/DDBJ databases">
        <authorList>
            <person name="Ellenberger Sabrina"/>
        </authorList>
    </citation>
    <scope>NUCLEOTIDE SEQUENCE [LARGE SCALE GENOMIC DNA]</scope>
    <source>
        <strain evidence="2 3">CBS 412.66</strain>
    </source>
</reference>
<dbReference type="AlphaFoldDB" id="A0A0B7N342"/>
<feature type="compositionally biased region" description="Low complexity" evidence="1">
    <location>
        <begin position="13"/>
        <end position="40"/>
    </location>
</feature>
<dbReference type="EMBL" id="LN721642">
    <property type="protein sequence ID" value="CEP09489.1"/>
    <property type="molecule type" value="Genomic_DNA"/>
</dbReference>
<dbReference type="Proteomes" id="UP000054107">
    <property type="component" value="Unassembled WGS sequence"/>
</dbReference>
<gene>
    <name evidence="2" type="primary">PARPA_02988.1 scaffold 6049</name>
</gene>
<name>A0A0B7N342_9FUNG</name>